<dbReference type="AlphaFoldDB" id="A0A8T0PD88"/>
<gene>
    <name evidence="1" type="ORF">PVAP13_8KG014120</name>
</gene>
<sequence>MPSTEERISAAQMHNTFTAERLALCFPAVVLVCCSGTGPRSGLSWKGLLEGRRSFAATPPFFNLKVLVSYGVPLLKEANEMWFTSM</sequence>
<dbReference type="EMBL" id="CM029051">
    <property type="protein sequence ID" value="KAG2559833.1"/>
    <property type="molecule type" value="Genomic_DNA"/>
</dbReference>
<keyword evidence="2" id="KW-1185">Reference proteome</keyword>
<accession>A0A8T0PD88</accession>
<dbReference type="Proteomes" id="UP000823388">
    <property type="component" value="Chromosome 8K"/>
</dbReference>
<organism evidence="1 2">
    <name type="scientific">Panicum virgatum</name>
    <name type="common">Blackwell switchgrass</name>
    <dbReference type="NCBI Taxonomy" id="38727"/>
    <lineage>
        <taxon>Eukaryota</taxon>
        <taxon>Viridiplantae</taxon>
        <taxon>Streptophyta</taxon>
        <taxon>Embryophyta</taxon>
        <taxon>Tracheophyta</taxon>
        <taxon>Spermatophyta</taxon>
        <taxon>Magnoliopsida</taxon>
        <taxon>Liliopsida</taxon>
        <taxon>Poales</taxon>
        <taxon>Poaceae</taxon>
        <taxon>PACMAD clade</taxon>
        <taxon>Panicoideae</taxon>
        <taxon>Panicodae</taxon>
        <taxon>Paniceae</taxon>
        <taxon>Panicinae</taxon>
        <taxon>Panicum</taxon>
        <taxon>Panicum sect. Hiantes</taxon>
    </lineage>
</organism>
<protein>
    <submittedName>
        <fullName evidence="1">Uncharacterized protein</fullName>
    </submittedName>
</protein>
<evidence type="ECO:0000313" key="2">
    <source>
        <dbReference type="Proteomes" id="UP000823388"/>
    </source>
</evidence>
<evidence type="ECO:0000313" key="1">
    <source>
        <dbReference type="EMBL" id="KAG2559833.1"/>
    </source>
</evidence>
<comment type="caution">
    <text evidence="1">The sequence shown here is derived from an EMBL/GenBank/DDBJ whole genome shotgun (WGS) entry which is preliminary data.</text>
</comment>
<proteinExistence type="predicted"/>
<reference evidence="1" key="1">
    <citation type="submission" date="2020-05" db="EMBL/GenBank/DDBJ databases">
        <title>WGS assembly of Panicum virgatum.</title>
        <authorList>
            <person name="Lovell J.T."/>
            <person name="Jenkins J."/>
            <person name="Shu S."/>
            <person name="Juenger T.E."/>
            <person name="Schmutz J."/>
        </authorList>
    </citation>
    <scope>NUCLEOTIDE SEQUENCE</scope>
    <source>
        <strain evidence="1">AP13</strain>
    </source>
</reference>
<name>A0A8T0PD88_PANVG</name>